<dbReference type="PROSITE" id="PS51109">
    <property type="entry name" value="G5"/>
    <property type="match status" value="1"/>
</dbReference>
<dbReference type="InterPro" id="IPR022029">
    <property type="entry name" value="YoaR-like_PG-bd"/>
</dbReference>
<dbReference type="SMART" id="SM01208">
    <property type="entry name" value="G5"/>
    <property type="match status" value="1"/>
</dbReference>
<dbReference type="RefSeq" id="WP_307356700.1">
    <property type="nucleotide sequence ID" value="NZ_BAAACJ010000042.1"/>
</dbReference>
<reference evidence="5 6" key="1">
    <citation type="submission" date="2023-07" db="EMBL/GenBank/DDBJ databases">
        <title>Genomic Encyclopedia of Type Strains, Phase IV (KMG-IV): sequencing the most valuable type-strain genomes for metagenomic binning, comparative biology and taxonomic classification.</title>
        <authorList>
            <person name="Goeker M."/>
        </authorList>
    </citation>
    <scope>NUCLEOTIDE SEQUENCE [LARGE SCALE GENOMIC DNA]</scope>
    <source>
        <strain evidence="5 6">DSM 1400</strain>
    </source>
</reference>
<evidence type="ECO:0000313" key="5">
    <source>
        <dbReference type="EMBL" id="MDQ0480629.1"/>
    </source>
</evidence>
<evidence type="ECO:0000259" key="4">
    <source>
        <dbReference type="PROSITE" id="PS51109"/>
    </source>
</evidence>
<evidence type="ECO:0000256" key="2">
    <source>
        <dbReference type="SAM" id="MobiDB-lite"/>
    </source>
</evidence>
<organism evidence="5 6">
    <name type="scientific">Hathewaya limosa</name>
    <name type="common">Clostridium limosum</name>
    <dbReference type="NCBI Taxonomy" id="1536"/>
    <lineage>
        <taxon>Bacteria</taxon>
        <taxon>Bacillati</taxon>
        <taxon>Bacillota</taxon>
        <taxon>Clostridia</taxon>
        <taxon>Eubacteriales</taxon>
        <taxon>Clostridiaceae</taxon>
        <taxon>Hathewaya</taxon>
    </lineage>
</organism>
<keyword evidence="3" id="KW-0812">Transmembrane</keyword>
<protein>
    <submittedName>
        <fullName evidence="5">Vancomycin resistance protein YoaR</fullName>
    </submittedName>
</protein>
<feature type="compositionally biased region" description="Basic and acidic residues" evidence="2">
    <location>
        <begin position="449"/>
        <end position="483"/>
    </location>
</feature>
<feature type="compositionally biased region" description="Low complexity" evidence="2">
    <location>
        <begin position="508"/>
        <end position="520"/>
    </location>
</feature>
<accession>A0ABU0JU88</accession>
<name>A0ABU0JU88_HATLI</name>
<dbReference type="PANTHER" id="PTHR35788">
    <property type="entry name" value="EXPORTED PROTEIN-RELATED"/>
    <property type="match status" value="1"/>
</dbReference>
<proteinExistence type="predicted"/>
<keyword evidence="3" id="KW-1133">Transmembrane helix</keyword>
<dbReference type="InterPro" id="IPR052913">
    <property type="entry name" value="Glycopeptide_resist_protein"/>
</dbReference>
<keyword evidence="6" id="KW-1185">Reference proteome</keyword>
<evidence type="ECO:0000256" key="3">
    <source>
        <dbReference type="SAM" id="Phobius"/>
    </source>
</evidence>
<feature type="transmembrane region" description="Helical" evidence="3">
    <location>
        <begin position="7"/>
        <end position="28"/>
    </location>
</feature>
<dbReference type="Pfam" id="PF12229">
    <property type="entry name" value="PG_binding_4"/>
    <property type="match status" value="1"/>
</dbReference>
<dbReference type="Pfam" id="PF07501">
    <property type="entry name" value="G5"/>
    <property type="match status" value="1"/>
</dbReference>
<keyword evidence="3" id="KW-0472">Membrane</keyword>
<dbReference type="Pfam" id="PF04294">
    <property type="entry name" value="VanW"/>
    <property type="match status" value="1"/>
</dbReference>
<feature type="domain" description="G5" evidence="4">
    <location>
        <begin position="370"/>
        <end position="450"/>
    </location>
</feature>
<dbReference type="PANTHER" id="PTHR35788:SF1">
    <property type="entry name" value="EXPORTED PROTEIN"/>
    <property type="match status" value="1"/>
</dbReference>
<keyword evidence="1" id="KW-0732">Signal</keyword>
<dbReference type="Gene3D" id="2.20.230.10">
    <property type="entry name" value="Resuscitation-promoting factor rpfb"/>
    <property type="match status" value="1"/>
</dbReference>
<feature type="region of interest" description="Disordered" evidence="2">
    <location>
        <begin position="448"/>
        <end position="520"/>
    </location>
</feature>
<evidence type="ECO:0000256" key="1">
    <source>
        <dbReference type="ARBA" id="ARBA00022729"/>
    </source>
</evidence>
<dbReference type="Proteomes" id="UP001224418">
    <property type="component" value="Unassembled WGS sequence"/>
</dbReference>
<comment type="caution">
    <text evidence="5">The sequence shown here is derived from an EMBL/GenBank/DDBJ whole genome shotgun (WGS) entry which is preliminary data.</text>
</comment>
<dbReference type="InterPro" id="IPR011098">
    <property type="entry name" value="G5_dom"/>
</dbReference>
<feature type="compositionally biased region" description="Basic and acidic residues" evidence="2">
    <location>
        <begin position="492"/>
        <end position="507"/>
    </location>
</feature>
<evidence type="ECO:0000313" key="6">
    <source>
        <dbReference type="Proteomes" id="UP001224418"/>
    </source>
</evidence>
<gene>
    <name evidence="5" type="ORF">QOZ93_002378</name>
</gene>
<sequence>MKKNKTNAIIISTIVGIIFLIGALGIYISVTVNKWSNNIYPGVVVDDTKLAGKSKEEALKILKDRYEHRILKKKIIIVAKDKEYSIGYSDLEPKYNLKEIVDQAMSFGKDVSAIEKFKSIYMKTPCNIKIKFDYKVDVINNVIQKIKRDVDRKPINSKLKNVGNSFEFTQESNGYKLQEDKLKKEILSQINGRIDKEVIKINAPIEETKPKITKQELSKIDAKISSYTTSFNSSQGRVTNIQLATNSINGTVLMPGETFSFNDTVGQRTEARGYQKAHVIVNNEYVDDFGGGICQVSSTLYNAIVRANIDPTERYSHTIASSYVDIGQDATVSWGGPDYKFKNTLKYPIYIEGYASNSSVSFNVYSNNELNKYSYKIYSADKKTVEPTVSIIEDSSLPEGQETYVKSPYTGHSATVYREIYENGKFVKKEVLYKANIAPVNGILKKGTKKPEVKKDDAKDNSTTNKDIKNSNEKNNGKVDQKIDNNTNKKPNNNDDKKNEHNKDVEPNKNVQNNNDVKKP</sequence>
<dbReference type="EMBL" id="JAUSWN010000024">
    <property type="protein sequence ID" value="MDQ0480629.1"/>
    <property type="molecule type" value="Genomic_DNA"/>
</dbReference>
<dbReference type="InterPro" id="IPR007391">
    <property type="entry name" value="Vancomycin_resist_VanW"/>
</dbReference>